<dbReference type="Pfam" id="PF07730">
    <property type="entry name" value="HisKA_3"/>
    <property type="match status" value="1"/>
</dbReference>
<feature type="compositionally biased region" description="Polar residues" evidence="9">
    <location>
        <begin position="560"/>
        <end position="580"/>
    </location>
</feature>
<reference evidence="12" key="1">
    <citation type="journal article" date="2014" name="Int. J. Syst. Evol. Microbiol.">
        <title>Complete genome sequence of Corynebacterium casei LMG S-19264T (=DSM 44701T), isolated from a smear-ripened cheese.</title>
        <authorList>
            <consortium name="US DOE Joint Genome Institute (JGI-PGF)"/>
            <person name="Walter F."/>
            <person name="Albersmeier A."/>
            <person name="Kalinowski J."/>
            <person name="Ruckert C."/>
        </authorList>
    </citation>
    <scope>NUCLEOTIDE SEQUENCE</scope>
    <source>
        <strain evidence="12">CCM 8606</strain>
    </source>
</reference>
<evidence type="ECO:0000256" key="3">
    <source>
        <dbReference type="ARBA" id="ARBA00022553"/>
    </source>
</evidence>
<feature type="transmembrane region" description="Helical" evidence="10">
    <location>
        <begin position="661"/>
        <end position="681"/>
    </location>
</feature>
<dbReference type="SMART" id="SM00387">
    <property type="entry name" value="HATPase_c"/>
    <property type="match status" value="1"/>
</dbReference>
<keyword evidence="5" id="KW-0547">Nucleotide-binding</keyword>
<dbReference type="PANTHER" id="PTHR24421:SF10">
    <property type="entry name" value="NITRATE_NITRITE SENSOR PROTEIN NARQ"/>
    <property type="match status" value="1"/>
</dbReference>
<evidence type="ECO:0000256" key="7">
    <source>
        <dbReference type="ARBA" id="ARBA00022840"/>
    </source>
</evidence>
<keyword evidence="4" id="KW-0808">Transferase</keyword>
<dbReference type="InterPro" id="IPR011712">
    <property type="entry name" value="Sig_transdc_His_kin_sub3_dim/P"/>
</dbReference>
<feature type="compositionally biased region" description="Polar residues" evidence="9">
    <location>
        <begin position="361"/>
        <end position="374"/>
    </location>
</feature>
<evidence type="ECO:0000259" key="11">
    <source>
        <dbReference type="SMART" id="SM00387"/>
    </source>
</evidence>
<feature type="compositionally biased region" description="Low complexity" evidence="9">
    <location>
        <begin position="378"/>
        <end position="387"/>
    </location>
</feature>
<gene>
    <name evidence="12" type="ORF">GCM10007377_02860</name>
</gene>
<reference evidence="12" key="2">
    <citation type="submission" date="2020-09" db="EMBL/GenBank/DDBJ databases">
        <authorList>
            <person name="Sun Q."/>
            <person name="Sedlacek I."/>
        </authorList>
    </citation>
    <scope>NUCLEOTIDE SEQUENCE</scope>
    <source>
        <strain evidence="12">CCM 8606</strain>
    </source>
</reference>
<evidence type="ECO:0000256" key="1">
    <source>
        <dbReference type="ARBA" id="ARBA00000085"/>
    </source>
</evidence>
<feature type="transmembrane region" description="Helical" evidence="10">
    <location>
        <begin position="810"/>
        <end position="834"/>
    </location>
</feature>
<evidence type="ECO:0000256" key="8">
    <source>
        <dbReference type="ARBA" id="ARBA00023012"/>
    </source>
</evidence>
<dbReference type="GO" id="GO:0046983">
    <property type="term" value="F:protein dimerization activity"/>
    <property type="evidence" value="ECO:0007669"/>
    <property type="project" value="InterPro"/>
</dbReference>
<dbReference type="EC" id="2.7.13.3" evidence="2"/>
<evidence type="ECO:0000313" key="13">
    <source>
        <dbReference type="Proteomes" id="UP000619536"/>
    </source>
</evidence>
<keyword evidence="6 12" id="KW-0418">Kinase</keyword>
<feature type="transmembrane region" description="Helical" evidence="10">
    <location>
        <begin position="124"/>
        <end position="151"/>
    </location>
</feature>
<dbReference type="Pfam" id="PF23539">
    <property type="entry name" value="DUF7134"/>
    <property type="match status" value="2"/>
</dbReference>
<keyword evidence="8" id="KW-0902">Two-component regulatory system</keyword>
<feature type="region of interest" description="Disordered" evidence="9">
    <location>
        <begin position="529"/>
        <end position="598"/>
    </location>
</feature>
<dbReference type="GO" id="GO:0016020">
    <property type="term" value="C:membrane"/>
    <property type="evidence" value="ECO:0007669"/>
    <property type="project" value="InterPro"/>
</dbReference>
<dbReference type="Gene3D" id="1.20.5.1930">
    <property type="match status" value="1"/>
</dbReference>
<dbReference type="InterPro" id="IPR055558">
    <property type="entry name" value="DUF7134"/>
</dbReference>
<name>A0A8J3AGD0_9BIFI</name>
<evidence type="ECO:0000256" key="9">
    <source>
        <dbReference type="SAM" id="MobiDB-lite"/>
    </source>
</evidence>
<feature type="domain" description="Histidine kinase/HSP90-like ATPase" evidence="11">
    <location>
        <begin position="427"/>
        <end position="524"/>
    </location>
</feature>
<feature type="region of interest" description="Disordered" evidence="9">
    <location>
        <begin position="1"/>
        <end position="35"/>
    </location>
</feature>
<evidence type="ECO:0000256" key="5">
    <source>
        <dbReference type="ARBA" id="ARBA00022741"/>
    </source>
</evidence>
<dbReference type="GO" id="GO:0000155">
    <property type="term" value="F:phosphorelay sensor kinase activity"/>
    <property type="evidence" value="ECO:0007669"/>
    <property type="project" value="InterPro"/>
</dbReference>
<feature type="compositionally biased region" description="Low complexity" evidence="9">
    <location>
        <begin position="543"/>
        <end position="559"/>
    </location>
</feature>
<keyword evidence="3" id="KW-0597">Phosphoprotein</keyword>
<dbReference type="PANTHER" id="PTHR24421">
    <property type="entry name" value="NITRATE/NITRITE SENSOR PROTEIN NARX-RELATED"/>
    <property type="match status" value="1"/>
</dbReference>
<feature type="region of interest" description="Disordered" evidence="9">
    <location>
        <begin position="361"/>
        <end position="387"/>
    </location>
</feature>
<feature type="transmembrane region" description="Helical" evidence="10">
    <location>
        <begin position="55"/>
        <end position="74"/>
    </location>
</feature>
<dbReference type="GO" id="GO:0005524">
    <property type="term" value="F:ATP binding"/>
    <property type="evidence" value="ECO:0007669"/>
    <property type="project" value="UniProtKB-KW"/>
</dbReference>
<dbReference type="Pfam" id="PF02518">
    <property type="entry name" value="HATPase_c"/>
    <property type="match status" value="1"/>
</dbReference>
<keyword evidence="10" id="KW-1133">Transmembrane helix</keyword>
<dbReference type="InterPro" id="IPR036890">
    <property type="entry name" value="HATPase_C_sf"/>
</dbReference>
<keyword evidence="10" id="KW-0812">Transmembrane</keyword>
<feature type="compositionally biased region" description="Low complexity" evidence="9">
    <location>
        <begin position="7"/>
        <end position="33"/>
    </location>
</feature>
<feature type="transmembrane region" description="Helical" evidence="10">
    <location>
        <begin position="163"/>
        <end position="187"/>
    </location>
</feature>
<evidence type="ECO:0000256" key="6">
    <source>
        <dbReference type="ARBA" id="ARBA00022777"/>
    </source>
</evidence>
<evidence type="ECO:0000256" key="2">
    <source>
        <dbReference type="ARBA" id="ARBA00012438"/>
    </source>
</evidence>
<evidence type="ECO:0000313" key="12">
    <source>
        <dbReference type="EMBL" id="GGI12818.1"/>
    </source>
</evidence>
<evidence type="ECO:0000256" key="10">
    <source>
        <dbReference type="SAM" id="Phobius"/>
    </source>
</evidence>
<evidence type="ECO:0000256" key="4">
    <source>
        <dbReference type="ARBA" id="ARBA00022679"/>
    </source>
</evidence>
<dbReference type="AlphaFoldDB" id="A0A8J3AGD0"/>
<dbReference type="EMBL" id="BMDH01000001">
    <property type="protein sequence ID" value="GGI12818.1"/>
    <property type="molecule type" value="Genomic_DNA"/>
</dbReference>
<dbReference type="SUPFAM" id="SSF55874">
    <property type="entry name" value="ATPase domain of HSP90 chaperone/DNA topoisomerase II/histidine kinase"/>
    <property type="match status" value="1"/>
</dbReference>
<keyword evidence="13" id="KW-1185">Reference proteome</keyword>
<feature type="transmembrane region" description="Helical" evidence="10">
    <location>
        <begin position="714"/>
        <end position="745"/>
    </location>
</feature>
<dbReference type="InterPro" id="IPR050482">
    <property type="entry name" value="Sensor_HK_TwoCompSys"/>
</dbReference>
<feature type="compositionally biased region" description="Low complexity" evidence="9">
    <location>
        <begin position="585"/>
        <end position="596"/>
    </location>
</feature>
<organism evidence="12 13">
    <name type="scientific">Galliscardovia ingluviei</name>
    <dbReference type="NCBI Taxonomy" id="1769422"/>
    <lineage>
        <taxon>Bacteria</taxon>
        <taxon>Bacillati</taxon>
        <taxon>Actinomycetota</taxon>
        <taxon>Actinomycetes</taxon>
        <taxon>Bifidobacteriales</taxon>
        <taxon>Bifidobacteriaceae</taxon>
        <taxon>Galliscardovia</taxon>
    </lineage>
</organism>
<keyword evidence="10" id="KW-0472">Membrane</keyword>
<comment type="catalytic activity">
    <reaction evidence="1">
        <text>ATP + protein L-histidine = ADP + protein N-phospho-L-histidine.</text>
        <dbReference type="EC" id="2.7.13.3"/>
    </reaction>
</comment>
<dbReference type="CDD" id="cd16917">
    <property type="entry name" value="HATPase_UhpB-NarQ-NarX-like"/>
    <property type="match status" value="1"/>
</dbReference>
<proteinExistence type="predicted"/>
<accession>A0A8J3AGD0</accession>
<dbReference type="Gene3D" id="3.30.565.10">
    <property type="entry name" value="Histidine kinase-like ATPase, C-terminal domain"/>
    <property type="match status" value="1"/>
</dbReference>
<dbReference type="RefSeq" id="WP_188354467.1">
    <property type="nucleotide sequence ID" value="NZ_BMDH01000001.1"/>
</dbReference>
<protein>
    <recommendedName>
        <fullName evidence="2">histidine kinase</fullName>
        <ecNumber evidence="2">2.7.13.3</ecNumber>
    </recommendedName>
</protein>
<feature type="transmembrane region" description="Helical" evidence="10">
    <location>
        <begin position="221"/>
        <end position="244"/>
    </location>
</feature>
<sequence length="966" mass="106843">MHNIQVPHQQPGRSQRQQRAQQQAQPNQHSHQQPTRNEVLRRLVHHILHIVQSPLVIDSLSIVFITFISTVGAVRTLSPGLIFPYDNDLSADTNFSDPSYWMWWNWILILPVCIRRVRPVQASYAFIALALLQLVFGPALVFSDVYALVLVYTITVRLPKRQLIPLLISAYGMVLLTTVVLTITTAIGPLAVPESTRINTHVYSCLPDHRQFDASGCVHDIVASSVVGIMLAPLLSTVIIVALWHRSRQHTAQLLQEQTATLAANLQQQAQVVRLAERARIARDMHDVVAHTLSIIIVQADAGRLAGAHNLPVALHTMQTIVSQSHQALDGMHELLGTIEEPPEQATQDPQTLSKQNLVQSDTSNQTALPQTLEQSRQHSQYSTTTSSATTYRYIPQLISQAQLASPDCTFTHTIEGTPEPRELSAAASTTAYRVVQESLSNIRKHAGPRVHVDCSERWSVGQLELTIRDDGRGVTQQINQQEQTSGFGLLGMKERVEACGGTLEASPQLQGGFVVHARIPFESAAPTLSSTPLAAQNSENGLSLSESQSLPTLLSSPSMQKQTLQHQNMHSQPTHSSQPHDPLTTSQNAATQSSTDQPHALRKSIAQYCNIFVQSIKSVINTLRQIMRQPRTIDPHKPVIRATQESSIIARFASWTSRHYMVMDAILAIFLITINVYYVSEVSPLTPQWRWVDVIIVIIEIGPLVLRRRMPQLSAALIGSLAIAHCIFLSWWPSSTFVVCISLYSVMLYGPKTAKLWVYPLSAFGCTIAALRYMAFASDLPYGLFSATYTLFTYGKDGASSHYPPLTNILIATVAVALANMLTCTIAIAAGLIRQSRNTNLWVLQAQQQALLASQQQRVTLAANMERNHIASQIQQEVTDTLYAVINQAEHGLTQLETWNADVLSKDSAHQPDYSEQVAQVFTDIATLGRDALARMRALLRVLRDTSDTDSSTTVNHAPLKPIQQ</sequence>
<dbReference type="InterPro" id="IPR003594">
    <property type="entry name" value="HATPase_dom"/>
</dbReference>
<keyword evidence="7" id="KW-0067">ATP-binding</keyword>
<feature type="compositionally biased region" description="Polar residues" evidence="9">
    <location>
        <begin position="529"/>
        <end position="542"/>
    </location>
</feature>
<comment type="caution">
    <text evidence="12">The sequence shown here is derived from an EMBL/GenBank/DDBJ whole genome shotgun (WGS) entry which is preliminary data.</text>
</comment>
<dbReference type="Proteomes" id="UP000619536">
    <property type="component" value="Unassembled WGS sequence"/>
</dbReference>